<comment type="subcellular location">
    <subcellularLocation>
        <location evidence="2">Cytoplasm</location>
    </subcellularLocation>
</comment>
<keyword evidence="1 2" id="KW-0690">Ribosome biogenesis</keyword>
<evidence type="ECO:0000313" key="4">
    <source>
        <dbReference type="EMBL" id="PSB35816.1"/>
    </source>
</evidence>
<comment type="caution">
    <text evidence="4">The sequence shown here is derived from an EMBL/GenBank/DDBJ whole genome shotgun (WGS) entry which is preliminary data.</text>
</comment>
<dbReference type="PANTHER" id="PTHR33515:SF1">
    <property type="entry name" value="RIBOSOME-BINDING FACTOR A, CHLOROPLASTIC-RELATED"/>
    <property type="match status" value="1"/>
</dbReference>
<dbReference type="InterPro" id="IPR023799">
    <property type="entry name" value="RbfA_dom_sf"/>
</dbReference>
<dbReference type="SUPFAM" id="SSF89919">
    <property type="entry name" value="Ribosome-binding factor A, RbfA"/>
    <property type="match status" value="1"/>
</dbReference>
<dbReference type="Proteomes" id="UP000238218">
    <property type="component" value="Unassembled WGS sequence"/>
</dbReference>
<dbReference type="PROSITE" id="PS01319">
    <property type="entry name" value="RBFA"/>
    <property type="match status" value="1"/>
</dbReference>
<gene>
    <name evidence="2" type="primary">rbfA</name>
    <name evidence="4" type="ORF">C7B81_15885</name>
</gene>
<evidence type="ECO:0000256" key="1">
    <source>
        <dbReference type="ARBA" id="ARBA00022517"/>
    </source>
</evidence>
<dbReference type="Pfam" id="PF02033">
    <property type="entry name" value="RBFA"/>
    <property type="match status" value="1"/>
</dbReference>
<evidence type="ECO:0000256" key="3">
    <source>
        <dbReference type="SAM" id="MobiDB-lite"/>
    </source>
</evidence>
<evidence type="ECO:0000256" key="2">
    <source>
        <dbReference type="HAMAP-Rule" id="MF_00003"/>
    </source>
</evidence>
<dbReference type="Gene3D" id="3.30.300.20">
    <property type="match status" value="1"/>
</dbReference>
<reference evidence="4 5" key="1">
    <citation type="submission" date="2018-03" db="EMBL/GenBank/DDBJ databases">
        <title>The ancient ancestry and fast evolution of plastids.</title>
        <authorList>
            <person name="Moore K.R."/>
            <person name="Magnabosco C."/>
            <person name="Momper L."/>
            <person name="Gold D.A."/>
            <person name="Bosak T."/>
            <person name="Fournier G.P."/>
        </authorList>
    </citation>
    <scope>NUCLEOTIDE SEQUENCE [LARGE SCALE GENOMIC DNA]</scope>
    <source>
        <strain evidence="4 5">CCALA 015</strain>
    </source>
</reference>
<dbReference type="HAMAP" id="MF_00003">
    <property type="entry name" value="RbfA"/>
    <property type="match status" value="1"/>
</dbReference>
<feature type="region of interest" description="Disordered" evidence="3">
    <location>
        <begin position="118"/>
        <end position="143"/>
    </location>
</feature>
<protein>
    <recommendedName>
        <fullName evidence="2">Ribosome-binding factor A</fullName>
    </recommendedName>
</protein>
<dbReference type="EMBL" id="PVWP01000015">
    <property type="protein sequence ID" value="PSB35816.1"/>
    <property type="molecule type" value="Genomic_DNA"/>
</dbReference>
<proteinExistence type="inferred from homology"/>
<accession>A0ABX5F5D7</accession>
<dbReference type="InterPro" id="IPR000238">
    <property type="entry name" value="RbfA"/>
</dbReference>
<dbReference type="PANTHER" id="PTHR33515">
    <property type="entry name" value="RIBOSOME-BINDING FACTOR A, CHLOROPLASTIC-RELATED"/>
    <property type="match status" value="1"/>
</dbReference>
<comment type="function">
    <text evidence="2">One of several proteins that assist in the late maturation steps of the functional core of the 30S ribosomal subunit. Associates with free 30S ribosomal subunits (but not with 30S subunits that are part of 70S ribosomes or polysomes). Required for efficient processing of 16S rRNA. May interact with the 5'-terminal helix region of 16S rRNA.</text>
</comment>
<dbReference type="InterPro" id="IPR015946">
    <property type="entry name" value="KH_dom-like_a/b"/>
</dbReference>
<evidence type="ECO:0000313" key="5">
    <source>
        <dbReference type="Proteomes" id="UP000238218"/>
    </source>
</evidence>
<name>A0ABX5F5D7_9CHRO</name>
<dbReference type="RefSeq" id="WP_106223012.1">
    <property type="nucleotide sequence ID" value="NZ_PVWP01000015.1"/>
</dbReference>
<dbReference type="InterPro" id="IPR020053">
    <property type="entry name" value="Ribosome-bd_factorA_CS"/>
</dbReference>
<keyword evidence="5" id="KW-1185">Reference proteome</keyword>
<comment type="subunit">
    <text evidence="2">Monomer. Binds 30S ribosomal subunits, but not 50S ribosomal subunits or 70S ribosomes.</text>
</comment>
<keyword evidence="2" id="KW-0963">Cytoplasm</keyword>
<comment type="similarity">
    <text evidence="2">Belongs to the RbfA family.</text>
</comment>
<sequence>MAQSRRVERVAALIRREVSELLMSGIKDERVHHGMVSVTNVEVAGDLQHCRIFVSIFGSAEDREVAMAGLQAASAYVKGELGRRLKMRRTPEVVFVLDRGLEKGNTVLGLLQRLETERRGREEPLAEAGEADPAPDTGSDADS</sequence>
<organism evidence="4 5">
    <name type="scientific">Aphanothece cf. minutissima CCALA 015</name>
    <dbReference type="NCBI Taxonomy" id="2107695"/>
    <lineage>
        <taxon>Bacteria</taxon>
        <taxon>Bacillati</taxon>
        <taxon>Cyanobacteriota</taxon>
        <taxon>Cyanophyceae</taxon>
        <taxon>Oscillatoriophycideae</taxon>
        <taxon>Chroococcales</taxon>
        <taxon>Aphanothecaceae</taxon>
        <taxon>Aphanothece</taxon>
    </lineage>
</organism>
<dbReference type="NCBIfam" id="TIGR00082">
    <property type="entry name" value="rbfA"/>
    <property type="match status" value="1"/>
</dbReference>